<reference evidence="1 2" key="1">
    <citation type="submission" date="2014-12" db="EMBL/GenBank/DDBJ databases">
        <title>Complete genome sequence of Bifidobacterium longum subsp. infantis BT1.</title>
        <authorList>
            <person name="Kim J.F."/>
            <person name="Kwak M.-J."/>
        </authorList>
    </citation>
    <scope>NUCLEOTIDE SEQUENCE [LARGE SCALE GENOMIC DNA]</scope>
    <source>
        <strain evidence="1 2">BT1</strain>
    </source>
</reference>
<accession>A0A0M4LR30</accession>
<dbReference type="PATRIC" id="fig|1682.24.peg.894"/>
<sequence length="41" mass="4484">MFGGRNVVPDVMTCNVDLSKPVWRGRDQGMKSSNRSGCVKA</sequence>
<organism evidence="1 2">
    <name type="scientific">Bifidobacterium longum subsp. infantis</name>
    <dbReference type="NCBI Taxonomy" id="1682"/>
    <lineage>
        <taxon>Bacteria</taxon>
        <taxon>Bacillati</taxon>
        <taxon>Actinomycetota</taxon>
        <taxon>Actinomycetes</taxon>
        <taxon>Bifidobacteriales</taxon>
        <taxon>Bifidobacteriaceae</taxon>
        <taxon>Bifidobacterium</taxon>
    </lineage>
</organism>
<gene>
    <name evidence="1" type="ORF">RY67_924</name>
</gene>
<evidence type="ECO:0000313" key="2">
    <source>
        <dbReference type="Proteomes" id="UP000067206"/>
    </source>
</evidence>
<evidence type="ECO:0000313" key="1">
    <source>
        <dbReference type="EMBL" id="ALE08969.1"/>
    </source>
</evidence>
<protein>
    <submittedName>
        <fullName evidence="1">Uncharacterized protein</fullName>
    </submittedName>
</protein>
<name>A0A0M4LR30_BIFLI</name>
<proteinExistence type="predicted"/>
<dbReference type="Proteomes" id="UP000067206">
    <property type="component" value="Chromosome"/>
</dbReference>
<dbReference type="AlphaFoldDB" id="A0A0M4LR30"/>
<dbReference type="EMBL" id="CP010411">
    <property type="protein sequence ID" value="ALE08969.1"/>
    <property type="molecule type" value="Genomic_DNA"/>
</dbReference>